<gene>
    <name evidence="11" type="ORF">XE10_1250</name>
</gene>
<comment type="subcellular location">
    <subcellularLocation>
        <location evidence="1">Membrane</location>
        <topology evidence="1">Multi-pass membrane protein</topology>
    </subcellularLocation>
</comment>
<evidence type="ECO:0000313" key="12">
    <source>
        <dbReference type="Proteomes" id="UP000054598"/>
    </source>
</evidence>
<accession>A0A101IT49</accession>
<proteinExistence type="inferred from homology"/>
<evidence type="ECO:0000259" key="9">
    <source>
        <dbReference type="Pfam" id="PF01545"/>
    </source>
</evidence>
<dbReference type="GO" id="GO:0015093">
    <property type="term" value="F:ferrous iron transmembrane transporter activity"/>
    <property type="evidence" value="ECO:0007669"/>
    <property type="project" value="TreeGrafter"/>
</dbReference>
<dbReference type="PANTHER" id="PTHR43840:SF15">
    <property type="entry name" value="MITOCHONDRIAL METAL TRANSPORTER 1-RELATED"/>
    <property type="match status" value="1"/>
</dbReference>
<evidence type="ECO:0000256" key="6">
    <source>
        <dbReference type="ARBA" id="ARBA00023136"/>
    </source>
</evidence>
<dbReference type="AlphaFoldDB" id="A0A101IT49"/>
<evidence type="ECO:0000256" key="5">
    <source>
        <dbReference type="ARBA" id="ARBA00022989"/>
    </source>
</evidence>
<dbReference type="GO" id="GO:0015086">
    <property type="term" value="F:cadmium ion transmembrane transporter activity"/>
    <property type="evidence" value="ECO:0007669"/>
    <property type="project" value="TreeGrafter"/>
</dbReference>
<feature type="transmembrane region" description="Helical" evidence="8">
    <location>
        <begin position="37"/>
        <end position="62"/>
    </location>
</feature>
<dbReference type="Gene3D" id="3.30.70.1350">
    <property type="entry name" value="Cation efflux protein, cytoplasmic domain"/>
    <property type="match status" value="1"/>
</dbReference>
<comment type="caution">
    <text evidence="11">The sequence shown here is derived from an EMBL/GenBank/DDBJ whole genome shotgun (WGS) entry which is preliminary data.</text>
</comment>
<dbReference type="Pfam" id="PF16916">
    <property type="entry name" value="ZT_dimer"/>
    <property type="match status" value="1"/>
</dbReference>
<dbReference type="InterPro" id="IPR027469">
    <property type="entry name" value="Cation_efflux_TMD_sf"/>
</dbReference>
<dbReference type="InterPro" id="IPR050291">
    <property type="entry name" value="CDF_Transporter"/>
</dbReference>
<evidence type="ECO:0000256" key="1">
    <source>
        <dbReference type="ARBA" id="ARBA00004141"/>
    </source>
</evidence>
<dbReference type="InterPro" id="IPR036837">
    <property type="entry name" value="Cation_efflux_CTD_sf"/>
</dbReference>
<keyword evidence="6 8" id="KW-0472">Membrane</keyword>
<dbReference type="InterPro" id="IPR027470">
    <property type="entry name" value="Cation_efflux_CTD"/>
</dbReference>
<dbReference type="NCBIfam" id="TIGR01297">
    <property type="entry name" value="CDF"/>
    <property type="match status" value="1"/>
</dbReference>
<evidence type="ECO:0000256" key="2">
    <source>
        <dbReference type="ARBA" id="ARBA00008114"/>
    </source>
</evidence>
<feature type="domain" description="Cation efflux protein cytoplasmic" evidence="10">
    <location>
        <begin position="243"/>
        <end position="312"/>
    </location>
</feature>
<evidence type="ECO:0000259" key="10">
    <source>
        <dbReference type="Pfam" id="PF16916"/>
    </source>
</evidence>
<feature type="transmembrane region" description="Helical" evidence="8">
    <location>
        <begin position="177"/>
        <end position="200"/>
    </location>
</feature>
<feature type="region of interest" description="Disordered" evidence="7">
    <location>
        <begin position="1"/>
        <end position="25"/>
    </location>
</feature>
<dbReference type="InterPro" id="IPR058533">
    <property type="entry name" value="Cation_efflux_TM"/>
</dbReference>
<dbReference type="FunFam" id="1.20.1510.10:FF:000006">
    <property type="entry name" value="Divalent cation efflux transporter"/>
    <property type="match status" value="1"/>
</dbReference>
<name>A0A101IT49_9EURY</name>
<feature type="transmembrane region" description="Helical" evidence="8">
    <location>
        <begin position="206"/>
        <end position="224"/>
    </location>
</feature>
<dbReference type="PANTHER" id="PTHR43840">
    <property type="entry name" value="MITOCHONDRIAL METAL TRANSPORTER 1-RELATED"/>
    <property type="match status" value="1"/>
</dbReference>
<dbReference type="GO" id="GO:0015341">
    <property type="term" value="F:zinc efflux antiporter activity"/>
    <property type="evidence" value="ECO:0007669"/>
    <property type="project" value="TreeGrafter"/>
</dbReference>
<feature type="transmembrane region" description="Helical" evidence="8">
    <location>
        <begin position="130"/>
        <end position="156"/>
    </location>
</feature>
<sequence length="318" mass="33685">MSAKGANGTREDRRSPSATGGTAGAGAPEARVRVQRVFIIVLALNLSVALAKAVFGLLAGSVSMIADALHSGFDSFSNIVGIVALYFAGKPPDPEHPYGHGKIETLGTLVIGAMLLLTAAGILYEGYRRLVAPVTPAITAVTVGVMVVTLIINIAVSTYERRRGEEYRSQILVADSLHTRSDVFVSIAVLGGFLAVRLGYPQADPIIAFAIGLLITRMGIGILYEAAQVLTDAMNLPCDPALIRAVVMDTPGVAGYHDFRCRGKMGEIFADIHVTVDPALPVSLAHEISDEVERRLKETVPELAEVVVHIEPDAVPGR</sequence>
<feature type="transmembrane region" description="Helical" evidence="8">
    <location>
        <begin position="101"/>
        <end position="124"/>
    </location>
</feature>
<evidence type="ECO:0000313" key="11">
    <source>
        <dbReference type="EMBL" id="KUL00848.1"/>
    </source>
</evidence>
<evidence type="ECO:0000256" key="7">
    <source>
        <dbReference type="SAM" id="MobiDB-lite"/>
    </source>
</evidence>
<keyword evidence="4 8" id="KW-0812">Transmembrane</keyword>
<dbReference type="InterPro" id="IPR002524">
    <property type="entry name" value="Cation_efflux"/>
</dbReference>
<feature type="domain" description="Cation efflux protein transmembrane" evidence="9">
    <location>
        <begin position="39"/>
        <end position="230"/>
    </location>
</feature>
<protein>
    <submittedName>
        <fullName evidence="11">Cation diffusion facilitator family transporter</fullName>
    </submittedName>
</protein>
<dbReference type="SUPFAM" id="SSF161111">
    <property type="entry name" value="Cation efflux protein transmembrane domain-like"/>
    <property type="match status" value="1"/>
</dbReference>
<dbReference type="GO" id="GO:0006882">
    <property type="term" value="P:intracellular zinc ion homeostasis"/>
    <property type="evidence" value="ECO:0007669"/>
    <property type="project" value="TreeGrafter"/>
</dbReference>
<dbReference type="GO" id="GO:0005886">
    <property type="term" value="C:plasma membrane"/>
    <property type="evidence" value="ECO:0007669"/>
    <property type="project" value="TreeGrafter"/>
</dbReference>
<dbReference type="EMBL" id="LGHE01000139">
    <property type="protein sequence ID" value="KUL00848.1"/>
    <property type="molecule type" value="Genomic_DNA"/>
</dbReference>
<evidence type="ECO:0000256" key="4">
    <source>
        <dbReference type="ARBA" id="ARBA00022692"/>
    </source>
</evidence>
<comment type="similarity">
    <text evidence="2">Belongs to the cation diffusion facilitator (CDF) transporter (TC 2.A.4) family.</text>
</comment>
<keyword evidence="5 8" id="KW-1133">Transmembrane helix</keyword>
<dbReference type="SUPFAM" id="SSF160240">
    <property type="entry name" value="Cation efflux protein cytoplasmic domain-like"/>
    <property type="match status" value="1"/>
</dbReference>
<dbReference type="Gene3D" id="1.20.1510.10">
    <property type="entry name" value="Cation efflux protein transmembrane domain"/>
    <property type="match status" value="1"/>
</dbReference>
<evidence type="ECO:0000256" key="8">
    <source>
        <dbReference type="SAM" id="Phobius"/>
    </source>
</evidence>
<evidence type="ECO:0000256" key="3">
    <source>
        <dbReference type="ARBA" id="ARBA00022448"/>
    </source>
</evidence>
<dbReference type="Pfam" id="PF01545">
    <property type="entry name" value="Cation_efflux"/>
    <property type="match status" value="1"/>
</dbReference>
<reference evidence="12" key="1">
    <citation type="journal article" date="2015" name="MBio">
        <title>Genome-Resolved Metagenomic Analysis Reveals Roles for Candidate Phyla and Other Microbial Community Members in Biogeochemical Transformations in Oil Reservoirs.</title>
        <authorList>
            <person name="Hu P."/>
            <person name="Tom L."/>
            <person name="Singh A."/>
            <person name="Thomas B.C."/>
            <person name="Baker B.J."/>
            <person name="Piceno Y.M."/>
            <person name="Andersen G.L."/>
            <person name="Banfield J.F."/>
        </authorList>
    </citation>
    <scope>NUCLEOTIDE SEQUENCE [LARGE SCALE GENOMIC DNA]</scope>
</reference>
<organism evidence="11 12">
    <name type="scientific">Methanoculleus marisnigri</name>
    <dbReference type="NCBI Taxonomy" id="2198"/>
    <lineage>
        <taxon>Archaea</taxon>
        <taxon>Methanobacteriati</taxon>
        <taxon>Methanobacteriota</taxon>
        <taxon>Stenosarchaea group</taxon>
        <taxon>Methanomicrobia</taxon>
        <taxon>Methanomicrobiales</taxon>
        <taxon>Methanomicrobiaceae</taxon>
        <taxon>Methanoculleus</taxon>
    </lineage>
</organism>
<keyword evidence="3" id="KW-0813">Transport</keyword>
<dbReference type="Proteomes" id="UP000054598">
    <property type="component" value="Unassembled WGS sequence"/>
</dbReference>